<keyword evidence="2" id="KW-0732">Signal</keyword>
<dbReference type="EMBL" id="JAWJWE010000001">
    <property type="protein sequence ID" value="KAK6644665.1"/>
    <property type="molecule type" value="Genomic_DNA"/>
</dbReference>
<evidence type="ECO:0000313" key="3">
    <source>
        <dbReference type="EMBL" id="KAK6644665.1"/>
    </source>
</evidence>
<dbReference type="Proteomes" id="UP001372834">
    <property type="component" value="Unassembled WGS sequence"/>
</dbReference>
<name>A0AAN8XPU1_POLSC</name>
<organism evidence="3 4">
    <name type="scientific">Polyplax serrata</name>
    <name type="common">Common mouse louse</name>
    <dbReference type="NCBI Taxonomy" id="468196"/>
    <lineage>
        <taxon>Eukaryota</taxon>
        <taxon>Metazoa</taxon>
        <taxon>Ecdysozoa</taxon>
        <taxon>Arthropoda</taxon>
        <taxon>Hexapoda</taxon>
        <taxon>Insecta</taxon>
        <taxon>Pterygota</taxon>
        <taxon>Neoptera</taxon>
        <taxon>Paraneoptera</taxon>
        <taxon>Psocodea</taxon>
        <taxon>Troctomorpha</taxon>
        <taxon>Phthiraptera</taxon>
        <taxon>Anoplura</taxon>
        <taxon>Polyplacidae</taxon>
        <taxon>Polyplax</taxon>
    </lineage>
</organism>
<dbReference type="AlphaFoldDB" id="A0AAN8XPU1"/>
<feature type="region of interest" description="Disordered" evidence="1">
    <location>
        <begin position="273"/>
        <end position="304"/>
    </location>
</feature>
<evidence type="ECO:0000313" key="4">
    <source>
        <dbReference type="Proteomes" id="UP001372834"/>
    </source>
</evidence>
<reference evidence="3 4" key="1">
    <citation type="submission" date="2023-10" db="EMBL/GenBank/DDBJ databases">
        <title>Genomes of two closely related lineages of the louse Polyplax serrata with different host specificities.</title>
        <authorList>
            <person name="Martinu J."/>
            <person name="Tarabai H."/>
            <person name="Stefka J."/>
            <person name="Hypsa V."/>
        </authorList>
    </citation>
    <scope>NUCLEOTIDE SEQUENCE [LARGE SCALE GENOMIC DNA]</scope>
    <source>
        <strain evidence="3">HR10_N</strain>
    </source>
</reference>
<evidence type="ECO:0000256" key="1">
    <source>
        <dbReference type="SAM" id="MobiDB-lite"/>
    </source>
</evidence>
<sequence length="389" mass="43958">MTPKVTRRGWNTLENIWSLLCVVQSGALSGFSGQGQGQAGDFETIGRYTPKDPNIPETGEQQKRSLYPDKNTCCVKICGSLKDGLCVEKGSNCKSEDLIAYEEALDQTTECGASESLGTRVPSLECTASEPYSSPHKLGSGASRVLSAPALVLTAYLNYYSQRKNRYEIIYIRLSMRNDISLTKSRIKLYSDVLITIITAAFGERQINRMKIAEASFFVSTGRVRRRTEEEGGEGTDEDDDGVKYNGGSVIFIASETSPVLWQDPASRRCSVRKHNLNESETRERRRGRRRRSRRRRRRGRKRSELKLNSFPVKLCYLPGLQCSDPKCKFQTFINLNLTEKSLGSRAYTQTHCTQKQPVVAQDHYHTLCTGQRNNKNTQILEENMYTNK</sequence>
<gene>
    <name evidence="3" type="ORF">RUM43_000933</name>
</gene>
<proteinExistence type="predicted"/>
<accession>A0AAN8XPU1</accession>
<feature type="chain" id="PRO_5042841117" evidence="2">
    <location>
        <begin position="28"/>
        <end position="389"/>
    </location>
</feature>
<feature type="signal peptide" evidence="2">
    <location>
        <begin position="1"/>
        <end position="27"/>
    </location>
</feature>
<comment type="caution">
    <text evidence="3">The sequence shown here is derived from an EMBL/GenBank/DDBJ whole genome shotgun (WGS) entry which is preliminary data.</text>
</comment>
<evidence type="ECO:0000256" key="2">
    <source>
        <dbReference type="SAM" id="SignalP"/>
    </source>
</evidence>
<feature type="compositionally biased region" description="Basic residues" evidence="1">
    <location>
        <begin position="285"/>
        <end position="304"/>
    </location>
</feature>
<protein>
    <submittedName>
        <fullName evidence="3">Uncharacterized protein</fullName>
    </submittedName>
</protein>